<feature type="compositionally biased region" description="Polar residues" evidence="1">
    <location>
        <begin position="280"/>
        <end position="289"/>
    </location>
</feature>
<feature type="domain" description="FlgO" evidence="3">
    <location>
        <begin position="129"/>
        <end position="251"/>
    </location>
</feature>
<name>A0A212KDX2_9DELT</name>
<dbReference type="AlphaFoldDB" id="A0A212KDX2"/>
<feature type="signal peptide" evidence="2">
    <location>
        <begin position="1"/>
        <end position="35"/>
    </location>
</feature>
<evidence type="ECO:0000313" key="4">
    <source>
        <dbReference type="EMBL" id="SBW09930.1"/>
    </source>
</evidence>
<feature type="chain" id="PRO_5012916813" description="FlgO domain-containing protein" evidence="2">
    <location>
        <begin position="36"/>
        <end position="297"/>
    </location>
</feature>
<accession>A0A212KDX2</accession>
<protein>
    <recommendedName>
        <fullName evidence="3">FlgO domain-containing protein</fullName>
    </recommendedName>
</protein>
<organism evidence="4">
    <name type="scientific">uncultured delta proteobacterium</name>
    <dbReference type="NCBI Taxonomy" id="34034"/>
    <lineage>
        <taxon>Bacteria</taxon>
        <taxon>Deltaproteobacteria</taxon>
        <taxon>environmental samples</taxon>
    </lineage>
</organism>
<evidence type="ECO:0000256" key="1">
    <source>
        <dbReference type="SAM" id="MobiDB-lite"/>
    </source>
</evidence>
<sequence length="297" mass="32061">MHTRTTARPRVISLTALVAAFCGSLLILGAGNAVAKEYEVVNTPPPMPEAMKRAEKAPVIAAPQNAVPVGAGRKAYVNGEKVPVREAYDGDAGFAVPDTDGGLIWVPAPNKGVAPGQADARELKLKIRELADQLIANMHYTPQQTVALPTSFVNQEDFSQSSPLGRFIAEQMFYECNQRNFPVREYRMGSSITVREDGEFLLSRAPKSVSTQTAGTVFVVGTYLIDRQAVFVNARLLRGDGTVLRTAQVILSGTGMTRRMLAGSGKTLKAGSLPIRDFKTTTQPTNLTPFDQGEDVH</sequence>
<keyword evidence="2" id="KW-0732">Signal</keyword>
<evidence type="ECO:0000259" key="3">
    <source>
        <dbReference type="Pfam" id="PF17680"/>
    </source>
</evidence>
<proteinExistence type="predicted"/>
<reference evidence="4" key="1">
    <citation type="submission" date="2016-04" db="EMBL/GenBank/DDBJ databases">
        <authorList>
            <person name="Evans L.H."/>
            <person name="Alamgir A."/>
            <person name="Owens N."/>
            <person name="Weber N.D."/>
            <person name="Virtaneva K."/>
            <person name="Barbian K."/>
            <person name="Babar A."/>
            <person name="Rosenke K."/>
        </authorList>
    </citation>
    <scope>NUCLEOTIDE SEQUENCE</scope>
    <source>
        <strain evidence="4">86</strain>
    </source>
</reference>
<dbReference type="InterPro" id="IPR041215">
    <property type="entry name" value="FlgO_dom"/>
</dbReference>
<dbReference type="EMBL" id="FLUQ01000005">
    <property type="protein sequence ID" value="SBW09930.1"/>
    <property type="molecule type" value="Genomic_DNA"/>
</dbReference>
<gene>
    <name evidence="4" type="ORF">KL86DPRO_50324</name>
</gene>
<dbReference type="Pfam" id="PF17680">
    <property type="entry name" value="FlgO"/>
    <property type="match status" value="1"/>
</dbReference>
<feature type="region of interest" description="Disordered" evidence="1">
    <location>
        <begin position="278"/>
        <end position="297"/>
    </location>
</feature>
<evidence type="ECO:0000256" key="2">
    <source>
        <dbReference type="SAM" id="SignalP"/>
    </source>
</evidence>